<dbReference type="InterPro" id="IPR026193">
    <property type="entry name" value="NDUFV3"/>
</dbReference>
<proteinExistence type="predicted"/>
<gene>
    <name evidence="1" type="ORF">RUM44_007362</name>
</gene>
<reference evidence="1 2" key="1">
    <citation type="submission" date="2023-09" db="EMBL/GenBank/DDBJ databases">
        <title>Genomes of two closely related lineages of the louse Polyplax serrata with different host specificities.</title>
        <authorList>
            <person name="Martinu J."/>
            <person name="Tarabai H."/>
            <person name="Stefka J."/>
            <person name="Hypsa V."/>
        </authorList>
    </citation>
    <scope>NUCLEOTIDE SEQUENCE [LARGE SCALE GENOMIC DNA]</scope>
    <source>
        <strain evidence="1">98ZLc_SE</strain>
    </source>
</reference>
<accession>A0ABR1B0G7</accession>
<evidence type="ECO:0000313" key="1">
    <source>
        <dbReference type="EMBL" id="KAK6632321.1"/>
    </source>
</evidence>
<comment type="caution">
    <text evidence="1">The sequence shown here is derived from an EMBL/GenBank/DDBJ whole genome shotgun (WGS) entry which is preliminary data.</text>
</comment>
<dbReference type="Pfam" id="PF15880">
    <property type="entry name" value="NDUFV3"/>
    <property type="match status" value="1"/>
</dbReference>
<sequence length="102" mass="11583">MFSFCFTRDMNAVVRNSIRSVSRCQWMVIKRNNETSCDAPPPAQVAGLSKKVVDVPCEEVGPGASKDGIYKNPEYYCYNNVSYFEAEVEMNKYRLPQPSNKS</sequence>
<evidence type="ECO:0000313" key="2">
    <source>
        <dbReference type="Proteomes" id="UP001359485"/>
    </source>
</evidence>
<dbReference type="EMBL" id="JAWJWF010000005">
    <property type="protein sequence ID" value="KAK6632321.1"/>
    <property type="molecule type" value="Genomic_DNA"/>
</dbReference>
<name>A0ABR1B0G7_POLSC</name>
<dbReference type="Proteomes" id="UP001359485">
    <property type="component" value="Unassembled WGS sequence"/>
</dbReference>
<keyword evidence="2" id="KW-1185">Reference proteome</keyword>
<organism evidence="1 2">
    <name type="scientific">Polyplax serrata</name>
    <name type="common">Common mouse louse</name>
    <dbReference type="NCBI Taxonomy" id="468196"/>
    <lineage>
        <taxon>Eukaryota</taxon>
        <taxon>Metazoa</taxon>
        <taxon>Ecdysozoa</taxon>
        <taxon>Arthropoda</taxon>
        <taxon>Hexapoda</taxon>
        <taxon>Insecta</taxon>
        <taxon>Pterygota</taxon>
        <taxon>Neoptera</taxon>
        <taxon>Paraneoptera</taxon>
        <taxon>Psocodea</taxon>
        <taxon>Troctomorpha</taxon>
        <taxon>Phthiraptera</taxon>
        <taxon>Anoplura</taxon>
        <taxon>Polyplacidae</taxon>
        <taxon>Polyplax</taxon>
    </lineage>
</organism>
<protein>
    <recommendedName>
        <fullName evidence="3">NADH dehydrogenase [ubiquinone] flavoprotein 3, mitochondrial</fullName>
    </recommendedName>
</protein>
<evidence type="ECO:0008006" key="3">
    <source>
        <dbReference type="Google" id="ProtNLM"/>
    </source>
</evidence>